<dbReference type="InterPro" id="IPR043502">
    <property type="entry name" value="DNA/RNA_pol_sf"/>
</dbReference>
<dbReference type="SUPFAM" id="SSF56672">
    <property type="entry name" value="DNA/RNA polymerases"/>
    <property type="match status" value="1"/>
</dbReference>
<dbReference type="Pfam" id="PF03732">
    <property type="entry name" value="Retrotrans_gag"/>
    <property type="match status" value="1"/>
</dbReference>
<dbReference type="Pfam" id="PF07727">
    <property type="entry name" value="RVT_2"/>
    <property type="match status" value="1"/>
</dbReference>
<feature type="region of interest" description="Disordered" evidence="1">
    <location>
        <begin position="393"/>
        <end position="412"/>
    </location>
</feature>
<dbReference type="InterPro" id="IPR029472">
    <property type="entry name" value="Copia-like_N"/>
</dbReference>
<dbReference type="PANTHER" id="PTHR37610:SF81">
    <property type="entry name" value="RETROTRANSPOSON COPIA-LIKE N-TERMINAL DOMAIN-CONTAINING PROTEIN"/>
    <property type="match status" value="1"/>
</dbReference>
<protein>
    <submittedName>
        <fullName evidence="5">Retrovirus-related Pol polyprotein from transposon RE1</fullName>
    </submittedName>
</protein>
<dbReference type="EMBL" id="QGNW01001894">
    <property type="protein sequence ID" value="RVW28456.1"/>
    <property type="molecule type" value="Genomic_DNA"/>
</dbReference>
<dbReference type="Proteomes" id="UP000288805">
    <property type="component" value="Unassembled WGS sequence"/>
</dbReference>
<evidence type="ECO:0000256" key="1">
    <source>
        <dbReference type="SAM" id="MobiDB-lite"/>
    </source>
</evidence>
<dbReference type="Pfam" id="PF14244">
    <property type="entry name" value="Retrotran_gag_3"/>
    <property type="match status" value="1"/>
</dbReference>
<feature type="domain" description="Retrotransposon Copia-like N-terminal" evidence="4">
    <location>
        <begin position="33"/>
        <end position="79"/>
    </location>
</feature>
<feature type="domain" description="Retrotransposon gag" evidence="2">
    <location>
        <begin position="99"/>
        <end position="168"/>
    </location>
</feature>
<evidence type="ECO:0000259" key="3">
    <source>
        <dbReference type="Pfam" id="PF07727"/>
    </source>
</evidence>
<proteinExistence type="predicted"/>
<dbReference type="InterPro" id="IPR005162">
    <property type="entry name" value="Retrotrans_gag_dom"/>
</dbReference>
<accession>A0A438CZ37</accession>
<reference evidence="5 6" key="1">
    <citation type="journal article" date="2018" name="PLoS Genet.">
        <title>Population sequencing reveals clonal diversity and ancestral inbreeding in the grapevine cultivar Chardonnay.</title>
        <authorList>
            <person name="Roach M.J."/>
            <person name="Johnson D.L."/>
            <person name="Bohlmann J."/>
            <person name="van Vuuren H.J."/>
            <person name="Jones S.J."/>
            <person name="Pretorius I.S."/>
            <person name="Schmidt S.A."/>
            <person name="Borneman A.R."/>
        </authorList>
    </citation>
    <scope>NUCLEOTIDE SEQUENCE [LARGE SCALE GENOMIC DNA]</scope>
    <source>
        <strain evidence="6">cv. Chardonnay</strain>
        <tissue evidence="5">Leaf</tissue>
    </source>
</reference>
<organism evidence="5 6">
    <name type="scientific">Vitis vinifera</name>
    <name type="common">Grape</name>
    <dbReference type="NCBI Taxonomy" id="29760"/>
    <lineage>
        <taxon>Eukaryota</taxon>
        <taxon>Viridiplantae</taxon>
        <taxon>Streptophyta</taxon>
        <taxon>Embryophyta</taxon>
        <taxon>Tracheophyta</taxon>
        <taxon>Spermatophyta</taxon>
        <taxon>Magnoliopsida</taxon>
        <taxon>eudicotyledons</taxon>
        <taxon>Gunneridae</taxon>
        <taxon>Pentapetalae</taxon>
        <taxon>rosids</taxon>
        <taxon>Vitales</taxon>
        <taxon>Vitaceae</taxon>
        <taxon>Viteae</taxon>
        <taxon>Vitis</taxon>
    </lineage>
</organism>
<evidence type="ECO:0000313" key="5">
    <source>
        <dbReference type="EMBL" id="RVW28456.1"/>
    </source>
</evidence>
<dbReference type="CDD" id="cd09272">
    <property type="entry name" value="RNase_HI_RT_Ty1"/>
    <property type="match status" value="1"/>
</dbReference>
<evidence type="ECO:0000313" key="6">
    <source>
        <dbReference type="Proteomes" id="UP000288805"/>
    </source>
</evidence>
<dbReference type="InterPro" id="IPR013103">
    <property type="entry name" value="RVT_2"/>
</dbReference>
<dbReference type="PANTHER" id="PTHR37610">
    <property type="entry name" value="CCHC-TYPE DOMAIN-CONTAINING PROTEIN"/>
    <property type="match status" value="1"/>
</dbReference>
<sequence length="917" mass="102684">MTEEEHASMANSHSSNGPVQNLVDDSSSCYYLHPFDNPGALLVSEIFTGENYIAWSRSMSIALTVKNKIAFVDGSLVQPITKDPHLRVAWLRANNLVLSWLMNSIAKEICGSLLYFTNAFDIWEELKIRYLRSDGPRVFSLEKSLSSISQNSKSITEYFSEFKALWDEYISYHPIPSCRCGNLNRCSCNILKDLTDRQQSDYVMKFLVGLHDSYSAIRSQLLLQSPLPSMSRVFSLLLQKESQRSLTNAVGISIDSQAMVVEQSSRIVSTSNTQFTKQKGKSDAICSHCGYSGHLVDKCFQLIGYPPGWKGPRGKRFNSTPTAAKKFQRLPTANNTNVLEQNSSNSNMIFSQEQIQNLLTLANSLSSSNTNSNATVNVASTSDFPQIYESKSCKPNNSVSITSGSTYSTDPTSVIESSIPENTIHANNDANSLRRSERTKHLPKYLQNYYCGNMTKIDSATQASSSCSSSGKPYRIFSFLSDSRLSSKHKAFISVISSTFEPKTYKQAVSIPHWQTAMTDEIKTLEHNKTWDLAILPPNKTAIGCKWVYRVKFKANGSVERYKARLVAKGYTQQEGLDFFDTFSPVAKMTTVRVLLAIATAKQWYLHQLDVNNAFLHGDLNEEVYMQLPPGFSTPTDHRVCKLKKSLYGLRQASRQWYSKLSSSLLKFGFSQAKADSSLFIRQTSTSFIALLIYVDDVIIASNDLKEIDVVKKFLHESFIIKDLGELKYFLGIEVARSAKGIVLSQRKYALDILKDSGFSGSKPVGFPMESSLKLTTNDSSPLFFDLASYRRLIGRLLYLTITRPNLAYAVQALSQFMSNPHSTHLQAAERVLRYIKATPGQVFIGDSLISWKSKKQPTVSRSSAKAEYRALATTTCELQWLVYLLADLNVKHPQPVLLYTESKPASEIASNPVHHE</sequence>
<evidence type="ECO:0000259" key="4">
    <source>
        <dbReference type="Pfam" id="PF14244"/>
    </source>
</evidence>
<evidence type="ECO:0000259" key="2">
    <source>
        <dbReference type="Pfam" id="PF03732"/>
    </source>
</evidence>
<comment type="caution">
    <text evidence="5">The sequence shown here is derived from an EMBL/GenBank/DDBJ whole genome shotgun (WGS) entry which is preliminary data.</text>
</comment>
<feature type="domain" description="Reverse transcriptase Ty1/copia-type" evidence="3">
    <location>
        <begin position="528"/>
        <end position="770"/>
    </location>
</feature>
<dbReference type="AlphaFoldDB" id="A0A438CZ37"/>
<name>A0A438CZ37_VITVI</name>
<gene>
    <name evidence="5" type="primary">RE1_3458</name>
    <name evidence="5" type="ORF">CK203_096169</name>
</gene>